<evidence type="ECO:0000259" key="7">
    <source>
        <dbReference type="Pfam" id="PF00828"/>
    </source>
</evidence>
<evidence type="ECO:0000313" key="9">
    <source>
        <dbReference type="Proteomes" id="UP001165289"/>
    </source>
</evidence>
<name>A0AAV7KG45_9METZ</name>
<dbReference type="PANTHER" id="PTHR12934">
    <property type="entry name" value="50S RIBOSOMAL PROTEIN L15"/>
    <property type="match status" value="1"/>
</dbReference>
<proteinExistence type="inferred from homology"/>
<dbReference type="SUPFAM" id="SSF52080">
    <property type="entry name" value="Ribosomal proteins L15p and L18e"/>
    <property type="match status" value="1"/>
</dbReference>
<evidence type="ECO:0000256" key="2">
    <source>
        <dbReference type="ARBA" id="ARBA00022980"/>
    </source>
</evidence>
<dbReference type="InterPro" id="IPR021131">
    <property type="entry name" value="Ribosomal_uL15/eL18"/>
</dbReference>
<dbReference type="EMBL" id="JAKMXF010000033">
    <property type="protein sequence ID" value="KAI6660381.1"/>
    <property type="molecule type" value="Genomic_DNA"/>
</dbReference>
<dbReference type="PANTHER" id="PTHR12934:SF11">
    <property type="entry name" value="LARGE RIBOSOMAL SUBUNIT PROTEIN UL15M"/>
    <property type="match status" value="1"/>
</dbReference>
<feature type="domain" description="Large ribosomal subunit protein uL15/eL18" evidence="7">
    <location>
        <begin position="98"/>
        <end position="174"/>
    </location>
</feature>
<evidence type="ECO:0000256" key="6">
    <source>
        <dbReference type="SAM" id="MobiDB-lite"/>
    </source>
</evidence>
<reference evidence="8 9" key="1">
    <citation type="journal article" date="2023" name="BMC Biol.">
        <title>The compact genome of the sponge Oopsacas minuta (Hexactinellida) is lacking key metazoan core genes.</title>
        <authorList>
            <person name="Santini S."/>
            <person name="Schenkelaars Q."/>
            <person name="Jourda C."/>
            <person name="Duchesne M."/>
            <person name="Belahbib H."/>
            <person name="Rocher C."/>
            <person name="Selva M."/>
            <person name="Riesgo A."/>
            <person name="Vervoort M."/>
            <person name="Leys S.P."/>
            <person name="Kodjabachian L."/>
            <person name="Le Bivic A."/>
            <person name="Borchiellini C."/>
            <person name="Claverie J.M."/>
            <person name="Renard E."/>
        </authorList>
    </citation>
    <scope>NUCLEOTIDE SEQUENCE [LARGE SCALE GENOMIC DNA]</scope>
    <source>
        <strain evidence="8">SPO-2</strain>
    </source>
</reference>
<protein>
    <recommendedName>
        <fullName evidence="4">Large ribosomal subunit protein uL15m</fullName>
    </recommendedName>
    <alternativeName>
        <fullName evidence="5">39S ribosomal protein L15, mitochondrial</fullName>
    </alternativeName>
</protein>
<dbReference type="AlphaFoldDB" id="A0AAV7KG45"/>
<dbReference type="GO" id="GO:0003735">
    <property type="term" value="F:structural constituent of ribosome"/>
    <property type="evidence" value="ECO:0007669"/>
    <property type="project" value="InterPro"/>
</dbReference>
<dbReference type="InterPro" id="IPR005749">
    <property type="entry name" value="Ribosomal_uL15_bac-type"/>
</dbReference>
<feature type="region of interest" description="Disordered" evidence="6">
    <location>
        <begin position="24"/>
        <end position="63"/>
    </location>
</feature>
<evidence type="ECO:0000313" key="8">
    <source>
        <dbReference type="EMBL" id="KAI6660381.1"/>
    </source>
</evidence>
<dbReference type="GO" id="GO:0006412">
    <property type="term" value="P:translation"/>
    <property type="evidence" value="ECO:0007669"/>
    <property type="project" value="InterPro"/>
</dbReference>
<dbReference type="Pfam" id="PF00828">
    <property type="entry name" value="Ribosomal_L27A"/>
    <property type="match status" value="1"/>
</dbReference>
<dbReference type="NCBIfam" id="TIGR01071">
    <property type="entry name" value="rplO_bact"/>
    <property type="match status" value="1"/>
</dbReference>
<keyword evidence="9" id="KW-1185">Reference proteome</keyword>
<dbReference type="InterPro" id="IPR030878">
    <property type="entry name" value="Ribosomal_uL15"/>
</dbReference>
<evidence type="ECO:0000256" key="4">
    <source>
        <dbReference type="ARBA" id="ARBA00035299"/>
    </source>
</evidence>
<keyword evidence="3" id="KW-0687">Ribonucleoprotein</keyword>
<dbReference type="HAMAP" id="MF_01341">
    <property type="entry name" value="Ribosomal_uL15"/>
    <property type="match status" value="1"/>
</dbReference>
<comment type="similarity">
    <text evidence="1">Belongs to the universal ribosomal protein uL15 family.</text>
</comment>
<evidence type="ECO:0000256" key="1">
    <source>
        <dbReference type="ARBA" id="ARBA00007320"/>
    </source>
</evidence>
<accession>A0AAV7KG45</accession>
<comment type="caution">
    <text evidence="8">The sequence shown here is derived from an EMBL/GenBank/DDBJ whole genome shotgun (WGS) entry which is preliminary data.</text>
</comment>
<dbReference type="Proteomes" id="UP001165289">
    <property type="component" value="Unassembled WGS sequence"/>
</dbReference>
<feature type="compositionally biased region" description="Basic residues" evidence="6">
    <location>
        <begin position="32"/>
        <end position="63"/>
    </location>
</feature>
<dbReference type="InterPro" id="IPR036227">
    <property type="entry name" value="Ribosomal_uL15/eL18_sf"/>
</dbReference>
<evidence type="ECO:0000256" key="3">
    <source>
        <dbReference type="ARBA" id="ARBA00023274"/>
    </source>
</evidence>
<sequence length="277" mass="31614">MMFKGTRALIKNIAHIPEFPRIGLEHLEPHPGSRKRKRARGRGHGNRKGKTAGRGHKGQGQRSNAKYRKFGFEGGNTPFYRTVPQKGFYNRDALKIAPLNLNKIQRWIDMGRIDPTQPITLPILRGTKLVTRIVDGVKLLADGSDWFEAKIDIEVTRASKAAISKIEEVGGSVVCKFYGRQALRYLMKPHKFYDRLIPRNPVPRGHLLAYYMNKDKRGYLAVTEEGRARLVEAGLSRAYLNKEGRVVLRQLELDEKDQTVDENEKIKSDKLKEEIIS</sequence>
<dbReference type="GO" id="GO:0005762">
    <property type="term" value="C:mitochondrial large ribosomal subunit"/>
    <property type="evidence" value="ECO:0007669"/>
    <property type="project" value="TreeGrafter"/>
</dbReference>
<keyword evidence="2 8" id="KW-0689">Ribosomal protein</keyword>
<gene>
    <name evidence="8" type="ORF">LOD99_13967</name>
</gene>
<evidence type="ECO:0000256" key="5">
    <source>
        <dbReference type="ARBA" id="ARBA00035423"/>
    </source>
</evidence>
<dbReference type="Gene3D" id="3.100.10.10">
    <property type="match status" value="1"/>
</dbReference>
<organism evidence="8 9">
    <name type="scientific">Oopsacas minuta</name>
    <dbReference type="NCBI Taxonomy" id="111878"/>
    <lineage>
        <taxon>Eukaryota</taxon>
        <taxon>Metazoa</taxon>
        <taxon>Porifera</taxon>
        <taxon>Hexactinellida</taxon>
        <taxon>Hexasterophora</taxon>
        <taxon>Lyssacinosida</taxon>
        <taxon>Leucopsacidae</taxon>
        <taxon>Oopsacas</taxon>
    </lineage>
</organism>